<accession>A0A2S2Q5J0</accession>
<dbReference type="EMBL" id="GGMS01003658">
    <property type="protein sequence ID" value="MBY72861.1"/>
    <property type="molecule type" value="Transcribed_RNA"/>
</dbReference>
<name>A0A2S2Q5J0_9HEMI</name>
<dbReference type="AlphaFoldDB" id="A0A2S2Q5J0"/>
<evidence type="ECO:0000313" key="1">
    <source>
        <dbReference type="EMBL" id="MBY72861.1"/>
    </source>
</evidence>
<sequence length="122" mass="14008">MSLENHVTTTADCWSIFKRSYIDITGHWINNSLIRVSCLLGIKRLKGKHTYDVLAKKNGSLYTKFDTNNKISHTITDNVSNFVKSYKVYAVNNKKDYSSRKSNLNAIVNEVIEMSDEKENID</sequence>
<dbReference type="SUPFAM" id="SSF53098">
    <property type="entry name" value="Ribonuclease H-like"/>
    <property type="match status" value="1"/>
</dbReference>
<protein>
    <submittedName>
        <fullName evidence="1">Uncharacterized protein</fullName>
    </submittedName>
</protein>
<reference evidence="1" key="1">
    <citation type="submission" date="2018-04" db="EMBL/GenBank/DDBJ databases">
        <title>Transcriptome assembly of Sipha flava.</title>
        <authorList>
            <person name="Scully E.D."/>
            <person name="Geib S.M."/>
            <person name="Palmer N.A."/>
            <person name="Koch K."/>
            <person name="Bradshaw J."/>
            <person name="Heng-Moss T."/>
            <person name="Sarath G."/>
        </authorList>
    </citation>
    <scope>NUCLEOTIDE SEQUENCE</scope>
</reference>
<organism evidence="1">
    <name type="scientific">Sipha flava</name>
    <name type="common">yellow sugarcane aphid</name>
    <dbReference type="NCBI Taxonomy" id="143950"/>
    <lineage>
        <taxon>Eukaryota</taxon>
        <taxon>Metazoa</taxon>
        <taxon>Ecdysozoa</taxon>
        <taxon>Arthropoda</taxon>
        <taxon>Hexapoda</taxon>
        <taxon>Insecta</taxon>
        <taxon>Pterygota</taxon>
        <taxon>Neoptera</taxon>
        <taxon>Paraneoptera</taxon>
        <taxon>Hemiptera</taxon>
        <taxon>Sternorrhyncha</taxon>
        <taxon>Aphidomorpha</taxon>
        <taxon>Aphidoidea</taxon>
        <taxon>Aphididae</taxon>
        <taxon>Sipha</taxon>
    </lineage>
</organism>
<proteinExistence type="predicted"/>
<dbReference type="PANTHER" id="PTHR47501:SF5">
    <property type="entry name" value="HAT C-TERMINAL DIMERISATION DOMAIN-CONTAINING PROTEIN"/>
    <property type="match status" value="1"/>
</dbReference>
<dbReference type="PANTHER" id="PTHR47501">
    <property type="entry name" value="TRANSPOSASE-RELATED"/>
    <property type="match status" value="1"/>
</dbReference>
<dbReference type="InterPro" id="IPR012337">
    <property type="entry name" value="RNaseH-like_sf"/>
</dbReference>
<dbReference type="OrthoDB" id="6630171at2759"/>
<gene>
    <name evidence="1" type="ORF">g.160716</name>
</gene>